<evidence type="ECO:0000256" key="2">
    <source>
        <dbReference type="SAM" id="MobiDB-lite"/>
    </source>
</evidence>
<keyword evidence="1" id="KW-0175">Coiled coil</keyword>
<dbReference type="Pfam" id="PF13007">
    <property type="entry name" value="LZ_Tnp_IS66"/>
    <property type="match status" value="1"/>
</dbReference>
<feature type="domain" description="Transposase IS66 central" evidence="3">
    <location>
        <begin position="193"/>
        <end position="482"/>
    </location>
</feature>
<dbReference type="InterPro" id="IPR004291">
    <property type="entry name" value="Transposase_IS66_central"/>
</dbReference>
<dbReference type="RefSeq" id="WP_272108263.1">
    <property type="nucleotide sequence ID" value="NZ_JAQMLA010000090.1"/>
</dbReference>
<dbReference type="InterPro" id="IPR039552">
    <property type="entry name" value="IS66_C"/>
</dbReference>
<dbReference type="AlphaFoldDB" id="A0AAW6DP25"/>
<dbReference type="PANTHER" id="PTHR33678:SF2">
    <property type="match status" value="1"/>
</dbReference>
<dbReference type="Pfam" id="PF13817">
    <property type="entry name" value="DDE_Tnp_IS66_C"/>
    <property type="match status" value="1"/>
</dbReference>
<evidence type="ECO:0000313" key="7">
    <source>
        <dbReference type="Proteomes" id="UP001212160"/>
    </source>
</evidence>
<evidence type="ECO:0000313" key="6">
    <source>
        <dbReference type="EMBL" id="MDB8688491.1"/>
    </source>
</evidence>
<sequence length="540" mass="62387">MAVRYTEEQLNTVDKSLLIQMILNQQEQLETLTAEVRSLNEKMQLMMEQMVLANRNRFGRSSEKMADASQISFMEVDGTIVFFNEAEAVCNLDAPEPEQLEESVPRPVKKKGKKEQDMSGLPIERIDHYMTEEELTVLFGKNGWKQLPDAISRRYRFVPAKVEVEEHHIGVYADKKDGHMIKAKHPRGLLHGSTVSPTLAAAIINGKYVNAIPLYRLEQEFRRYGLAITRQNMANWMIRLGEEYLSVLYDYLHRKLYDYHVIQADETPVLVNHDGRPAGSKSYMWVYRSGYMYPEKQIVLYEYQRTRNASHPREFLKDFSGICVTDGYQVYHTLEKEKEDLTIAGCWVHGRRKFEEALATIPAEGKKESVAFLVMKQIQAIYREEGKLKDLPSQERLAQRQVVIRPLVDALFAYLKQKKEQIVVKGKLEAAFTYLLNQEKYLRVFLNDGDVPMDNNASERAIRGFCIGKKNWEVIDTINGAKTSAVIYSIAETAKANNLKPYEYFGHLLTVIPEHMEDTDRSFLEELLPWSPALPENIRK</sequence>
<evidence type="ECO:0000256" key="1">
    <source>
        <dbReference type="SAM" id="Coils"/>
    </source>
</evidence>
<dbReference type="InterPro" id="IPR024463">
    <property type="entry name" value="Transposase_TnpC_homeodom"/>
</dbReference>
<dbReference type="NCBIfam" id="NF033517">
    <property type="entry name" value="transpos_IS66"/>
    <property type="match status" value="1"/>
</dbReference>
<accession>A0AAW6DP25</accession>
<feature type="domain" description="Transposase TnpC homeodomain" evidence="4">
    <location>
        <begin position="47"/>
        <end position="125"/>
    </location>
</feature>
<dbReference type="Pfam" id="PF03050">
    <property type="entry name" value="DDE_Tnp_IS66"/>
    <property type="match status" value="1"/>
</dbReference>
<feature type="domain" description="Transposase IS66 C-terminal" evidence="5">
    <location>
        <begin position="489"/>
        <end position="530"/>
    </location>
</feature>
<evidence type="ECO:0000259" key="4">
    <source>
        <dbReference type="Pfam" id="PF13007"/>
    </source>
</evidence>
<proteinExistence type="predicted"/>
<dbReference type="EMBL" id="JAQMLA010000090">
    <property type="protein sequence ID" value="MDB8688491.1"/>
    <property type="molecule type" value="Genomic_DNA"/>
</dbReference>
<feature type="region of interest" description="Disordered" evidence="2">
    <location>
        <begin position="94"/>
        <end position="117"/>
    </location>
</feature>
<feature type="coiled-coil region" evidence="1">
    <location>
        <begin position="22"/>
        <end position="56"/>
    </location>
</feature>
<dbReference type="InterPro" id="IPR052344">
    <property type="entry name" value="Transposase-related"/>
</dbReference>
<organism evidence="6 7">
    <name type="scientific">Mediterraneibacter gnavus</name>
    <name type="common">Ruminococcus gnavus</name>
    <dbReference type="NCBI Taxonomy" id="33038"/>
    <lineage>
        <taxon>Bacteria</taxon>
        <taxon>Bacillati</taxon>
        <taxon>Bacillota</taxon>
        <taxon>Clostridia</taxon>
        <taxon>Lachnospirales</taxon>
        <taxon>Lachnospiraceae</taxon>
        <taxon>Mediterraneibacter</taxon>
    </lineage>
</organism>
<evidence type="ECO:0000259" key="3">
    <source>
        <dbReference type="Pfam" id="PF03050"/>
    </source>
</evidence>
<dbReference type="Proteomes" id="UP001212160">
    <property type="component" value="Unassembled WGS sequence"/>
</dbReference>
<gene>
    <name evidence="6" type="ORF">PNW85_17870</name>
</gene>
<comment type="caution">
    <text evidence="6">The sequence shown here is derived from an EMBL/GenBank/DDBJ whole genome shotgun (WGS) entry which is preliminary data.</text>
</comment>
<reference evidence="6" key="1">
    <citation type="submission" date="2023-01" db="EMBL/GenBank/DDBJ databases">
        <title>Human gut microbiome strain richness.</title>
        <authorList>
            <person name="Chen-Liaw A."/>
        </authorList>
    </citation>
    <scope>NUCLEOTIDE SEQUENCE</scope>
    <source>
        <strain evidence="6">RTP21484st1_H11_RTP21484_190118</strain>
    </source>
</reference>
<protein>
    <submittedName>
        <fullName evidence="6">IS66 family transposase</fullName>
    </submittedName>
</protein>
<evidence type="ECO:0000259" key="5">
    <source>
        <dbReference type="Pfam" id="PF13817"/>
    </source>
</evidence>
<dbReference type="PANTHER" id="PTHR33678">
    <property type="entry name" value="BLL1576 PROTEIN"/>
    <property type="match status" value="1"/>
</dbReference>
<name>A0AAW6DP25_MEDGN</name>